<evidence type="ECO:0000256" key="1">
    <source>
        <dbReference type="ARBA" id="ARBA00004571"/>
    </source>
</evidence>
<sequence length="1010" mass="109012">MIKKTVIARALAIAFSTAALNVALAPAAFAQSNAAGTIFGRADGGAASIVLQNTDTGVKRTLGTDAGGRYNATAMPPGHYKVELVRDGKVVNTTEVDVIIGQGVEASFSSAQTVQVTGRRNRIDVSNTNNGSTFTAKELSKLPVQQSVAAIIQLAPNTTRADSRYAAGASFGGGGASENAYYINGFPVTNPLTQLGASELPFGAIAQAQVLTGGFGAEFGRSVGGVVNITTKSGTNNWDAGASVSIEPDSLRAKYKNVYYGNTGAKANAATDGTLYQQNDNRQRSEKIVGAYVGGPIIEDKLFMFAALEGRRYDQDRVYGIRTSSNLGATGFESTDDKLQRYTAKFDWNISDNHRVEATLIGDNSKTDRRLYSYDYATGQHGAAPTASQHYKNSADFTPAVGGDVRILRYVGNLTDNLTISALTGRSKTKSYTSYDNVGGANTANLFQVSAASNTRVPGLNYSSPQVLSGAVDNPASESEVKSTRFDVEYKLGSHMLRGGFDNVKLDSSQVGQYYGGGGIWVYQKVDPNAQTDFGTTTGTTAAGGGYGAQGYFVQKRIFNSVTGAGSHQDARYLEDRWQVTKDVLVTLGVRDEGFKNINGDGDTFLEIDHKIQPRAAASWDVNGDASFKVFGSAGRYALQIPTHLAVRGASRSTLTRQAFTYTGTDANGLPLGLVALGGPYSTNNELGQSKDPKSVTAKGLEATYQDELTLGFEKALSADLNIGMKATYRELKATIDDYCDTRLIDKYAADHKIAITNDGYFSCASFNPGRDNTFVVDFQGNKTYSEIHLTAAELGFEQAKRTYTALDLFAEHPLRSGWYGRVNYTWSRSRGNTEGQTRSDNAQTDVAATSTWDNPELMVNAYGNLPNDRKHQMKAYGFFEVTPEWSVGGNFLAASGRPRSCFGWNPSVPRAVNYGSVYFYCDKAVPRSTLGTLPWDIRLDLNLAYQPAFLTGLTAKMEVFNVANKQTAQTIDETYNVNTTAEINPTYGRVISYTAPRAVKFTVEYNRRF</sequence>
<evidence type="ECO:0000256" key="2">
    <source>
        <dbReference type="ARBA" id="ARBA00009810"/>
    </source>
</evidence>
<dbReference type="InterPro" id="IPR039426">
    <property type="entry name" value="TonB-dep_rcpt-like"/>
</dbReference>
<dbReference type="Gene3D" id="2.40.170.20">
    <property type="entry name" value="TonB-dependent receptor, beta-barrel domain"/>
    <property type="match status" value="1"/>
</dbReference>
<evidence type="ECO:0000313" key="11">
    <source>
        <dbReference type="EMBL" id="NGZ88350.1"/>
    </source>
</evidence>
<dbReference type="SUPFAM" id="SSF49452">
    <property type="entry name" value="Starch-binding domain-like"/>
    <property type="match status" value="1"/>
</dbReference>
<organism evidence="11 12">
    <name type="scientific">Duganella aceris</name>
    <dbReference type="NCBI Taxonomy" id="2703883"/>
    <lineage>
        <taxon>Bacteria</taxon>
        <taxon>Pseudomonadati</taxon>
        <taxon>Pseudomonadota</taxon>
        <taxon>Betaproteobacteria</taxon>
        <taxon>Burkholderiales</taxon>
        <taxon>Oxalobacteraceae</taxon>
        <taxon>Telluria group</taxon>
        <taxon>Duganella</taxon>
    </lineage>
</organism>
<dbReference type="Pfam" id="PF13620">
    <property type="entry name" value="CarboxypepD_reg"/>
    <property type="match status" value="1"/>
</dbReference>
<dbReference type="RefSeq" id="WP_166108469.1">
    <property type="nucleotide sequence ID" value="NZ_JAADJT010000021.1"/>
</dbReference>
<dbReference type="Gene3D" id="2.170.130.10">
    <property type="entry name" value="TonB-dependent receptor, plug domain"/>
    <property type="match status" value="1"/>
</dbReference>
<dbReference type="InterPro" id="IPR012910">
    <property type="entry name" value="Plug_dom"/>
</dbReference>
<comment type="caution">
    <text evidence="11">The sequence shown here is derived from an EMBL/GenBank/DDBJ whole genome shotgun (WGS) entry which is preliminary data.</text>
</comment>
<dbReference type="InterPro" id="IPR036942">
    <property type="entry name" value="Beta-barrel_TonB_sf"/>
</dbReference>
<dbReference type="PANTHER" id="PTHR30069">
    <property type="entry name" value="TONB-DEPENDENT OUTER MEMBRANE RECEPTOR"/>
    <property type="match status" value="1"/>
</dbReference>
<protein>
    <submittedName>
        <fullName evidence="11">TonB-dependent receptor</fullName>
    </submittedName>
</protein>
<dbReference type="Proteomes" id="UP000666369">
    <property type="component" value="Unassembled WGS sequence"/>
</dbReference>
<dbReference type="Gene3D" id="2.60.40.1120">
    <property type="entry name" value="Carboxypeptidase-like, regulatory domain"/>
    <property type="match status" value="1"/>
</dbReference>
<reference evidence="12" key="2">
    <citation type="submission" date="2023-07" db="EMBL/GenBank/DDBJ databases">
        <title>Duganella aceri sp. nov., isolated from tree sap.</title>
        <authorList>
            <person name="Kim I.S."/>
        </authorList>
    </citation>
    <scope>NUCLEOTIDE SEQUENCE [LARGE SCALE GENOMIC DNA]</scope>
    <source>
        <strain evidence="12">SAP-35</strain>
    </source>
</reference>
<dbReference type="EMBL" id="JAADJT010000021">
    <property type="protein sequence ID" value="NGZ88350.1"/>
    <property type="molecule type" value="Genomic_DNA"/>
</dbReference>
<evidence type="ECO:0000313" key="12">
    <source>
        <dbReference type="Proteomes" id="UP000666369"/>
    </source>
</evidence>
<dbReference type="InterPro" id="IPR013784">
    <property type="entry name" value="Carb-bd-like_fold"/>
</dbReference>
<evidence type="ECO:0000259" key="10">
    <source>
        <dbReference type="Pfam" id="PF07715"/>
    </source>
</evidence>
<evidence type="ECO:0000256" key="5">
    <source>
        <dbReference type="ARBA" id="ARBA00022692"/>
    </source>
</evidence>
<dbReference type="Pfam" id="PF07715">
    <property type="entry name" value="Plug"/>
    <property type="match status" value="1"/>
</dbReference>
<feature type="domain" description="TonB-dependent receptor plug" evidence="10">
    <location>
        <begin position="131"/>
        <end position="226"/>
    </location>
</feature>
<evidence type="ECO:0000256" key="6">
    <source>
        <dbReference type="ARBA" id="ARBA00023136"/>
    </source>
</evidence>
<reference evidence="11 12" key="1">
    <citation type="submission" date="2020-01" db="EMBL/GenBank/DDBJ databases">
        <authorList>
            <person name="Lee S.D."/>
        </authorList>
    </citation>
    <scope>NUCLEOTIDE SEQUENCE [LARGE SCALE GENOMIC DNA]</scope>
    <source>
        <strain evidence="11 12">SAP-35</strain>
    </source>
</reference>
<evidence type="ECO:0000256" key="8">
    <source>
        <dbReference type="ARBA" id="ARBA00023237"/>
    </source>
</evidence>
<comment type="similarity">
    <text evidence="2">Belongs to the TonB-dependent receptor family.</text>
</comment>
<name>A0ABX0FVE4_9BURK</name>
<keyword evidence="3" id="KW-0813">Transport</keyword>
<keyword evidence="4" id="KW-1134">Transmembrane beta strand</keyword>
<keyword evidence="6" id="KW-0472">Membrane</keyword>
<comment type="subcellular location">
    <subcellularLocation>
        <location evidence="1">Cell outer membrane</location>
        <topology evidence="1">Multi-pass membrane protein</topology>
    </subcellularLocation>
</comment>
<keyword evidence="7 11" id="KW-0675">Receptor</keyword>
<dbReference type="PANTHER" id="PTHR30069:SF46">
    <property type="entry name" value="OAR PROTEIN"/>
    <property type="match status" value="1"/>
</dbReference>
<proteinExistence type="inferred from homology"/>
<keyword evidence="9" id="KW-0732">Signal</keyword>
<evidence type="ECO:0000256" key="4">
    <source>
        <dbReference type="ARBA" id="ARBA00022452"/>
    </source>
</evidence>
<accession>A0ABX0FVE4</accession>
<keyword evidence="12" id="KW-1185">Reference proteome</keyword>
<keyword evidence="8" id="KW-0998">Cell outer membrane</keyword>
<feature type="chain" id="PRO_5046993336" evidence="9">
    <location>
        <begin position="31"/>
        <end position="1010"/>
    </location>
</feature>
<dbReference type="SUPFAM" id="SSF56935">
    <property type="entry name" value="Porins"/>
    <property type="match status" value="1"/>
</dbReference>
<evidence type="ECO:0000256" key="3">
    <source>
        <dbReference type="ARBA" id="ARBA00022448"/>
    </source>
</evidence>
<gene>
    <name evidence="11" type="ORF">GW587_29360</name>
</gene>
<evidence type="ECO:0000256" key="7">
    <source>
        <dbReference type="ARBA" id="ARBA00023170"/>
    </source>
</evidence>
<feature type="signal peptide" evidence="9">
    <location>
        <begin position="1"/>
        <end position="30"/>
    </location>
</feature>
<keyword evidence="5" id="KW-0812">Transmembrane</keyword>
<evidence type="ECO:0000256" key="9">
    <source>
        <dbReference type="SAM" id="SignalP"/>
    </source>
</evidence>
<dbReference type="InterPro" id="IPR037066">
    <property type="entry name" value="Plug_dom_sf"/>
</dbReference>